<dbReference type="EMBL" id="JBHRSV010000001">
    <property type="protein sequence ID" value="MFC2924926.1"/>
    <property type="molecule type" value="Genomic_DNA"/>
</dbReference>
<keyword evidence="1" id="KW-1133">Transmembrane helix</keyword>
<organism evidence="2 3">
    <name type="scientific">Hyphobacterium vulgare</name>
    <dbReference type="NCBI Taxonomy" id="1736751"/>
    <lineage>
        <taxon>Bacteria</taxon>
        <taxon>Pseudomonadati</taxon>
        <taxon>Pseudomonadota</taxon>
        <taxon>Alphaproteobacteria</taxon>
        <taxon>Maricaulales</taxon>
        <taxon>Maricaulaceae</taxon>
        <taxon>Hyphobacterium</taxon>
    </lineage>
</organism>
<name>A0ABV6ZU42_9PROT</name>
<evidence type="ECO:0000313" key="2">
    <source>
        <dbReference type="EMBL" id="MFC2924926.1"/>
    </source>
</evidence>
<sequence length="128" mass="13051">MPRLLLLIAAIATVAVAFMHVALGGPLVVDALRAEGDLPAVVVWLSYFTWHDGTVALLVCAAAFVYAALKPGNRALGVFAGVLVLGIGLLGLATAVFGSGALWRTPAPYAFGVIGLLALAGALSPSRR</sequence>
<feature type="transmembrane region" description="Helical" evidence="1">
    <location>
        <begin position="76"/>
        <end position="103"/>
    </location>
</feature>
<evidence type="ECO:0000313" key="3">
    <source>
        <dbReference type="Proteomes" id="UP001595379"/>
    </source>
</evidence>
<accession>A0ABV6ZU42</accession>
<feature type="transmembrane region" description="Helical" evidence="1">
    <location>
        <begin position="109"/>
        <end position="126"/>
    </location>
</feature>
<gene>
    <name evidence="2" type="ORF">ACFOOR_02270</name>
</gene>
<dbReference type="RefSeq" id="WP_343163811.1">
    <property type="nucleotide sequence ID" value="NZ_JBHRSV010000001.1"/>
</dbReference>
<keyword evidence="1" id="KW-0472">Membrane</keyword>
<dbReference type="Proteomes" id="UP001595379">
    <property type="component" value="Unassembled WGS sequence"/>
</dbReference>
<protein>
    <recommendedName>
        <fullName evidence="4">DUF423 domain-containing protein</fullName>
    </recommendedName>
</protein>
<proteinExistence type="predicted"/>
<reference evidence="3" key="1">
    <citation type="journal article" date="2019" name="Int. J. Syst. Evol. Microbiol.">
        <title>The Global Catalogue of Microorganisms (GCM) 10K type strain sequencing project: providing services to taxonomists for standard genome sequencing and annotation.</title>
        <authorList>
            <consortium name="The Broad Institute Genomics Platform"/>
            <consortium name="The Broad Institute Genome Sequencing Center for Infectious Disease"/>
            <person name="Wu L."/>
            <person name="Ma J."/>
        </authorList>
    </citation>
    <scope>NUCLEOTIDE SEQUENCE [LARGE SCALE GENOMIC DNA]</scope>
    <source>
        <strain evidence="3">KCTC 52487</strain>
    </source>
</reference>
<keyword evidence="3" id="KW-1185">Reference proteome</keyword>
<feature type="transmembrane region" description="Helical" evidence="1">
    <location>
        <begin position="48"/>
        <end position="69"/>
    </location>
</feature>
<keyword evidence="1" id="KW-0812">Transmembrane</keyword>
<comment type="caution">
    <text evidence="2">The sequence shown here is derived from an EMBL/GenBank/DDBJ whole genome shotgun (WGS) entry which is preliminary data.</text>
</comment>
<evidence type="ECO:0000256" key="1">
    <source>
        <dbReference type="SAM" id="Phobius"/>
    </source>
</evidence>
<evidence type="ECO:0008006" key="4">
    <source>
        <dbReference type="Google" id="ProtNLM"/>
    </source>
</evidence>